<comment type="cofactor">
    <cofactor evidence="1">
        <name>FAD</name>
        <dbReference type="ChEBI" id="CHEBI:57692"/>
    </cofactor>
</comment>
<dbReference type="AlphaFoldDB" id="A0AAE4C754"/>
<comment type="similarity">
    <text evidence="5">Belongs to the L2HGDH family.</text>
</comment>
<dbReference type="PANTHER" id="PTHR43104:SF2">
    <property type="entry name" value="L-2-HYDROXYGLUTARATE DEHYDROGENASE, MITOCHONDRIAL"/>
    <property type="match status" value="1"/>
</dbReference>
<evidence type="ECO:0000256" key="5">
    <source>
        <dbReference type="ARBA" id="ARBA00037941"/>
    </source>
</evidence>
<evidence type="ECO:0000259" key="6">
    <source>
        <dbReference type="Pfam" id="PF01266"/>
    </source>
</evidence>
<dbReference type="EC" id="1.1.3.-" evidence="7"/>
<dbReference type="InterPro" id="IPR006076">
    <property type="entry name" value="FAD-dep_OxRdtase"/>
</dbReference>
<keyword evidence="2" id="KW-0285">Flavoprotein</keyword>
<name>A0AAE4C754_9ACTN</name>
<keyword evidence="3" id="KW-0274">FAD</keyword>
<evidence type="ECO:0000256" key="3">
    <source>
        <dbReference type="ARBA" id="ARBA00022827"/>
    </source>
</evidence>
<accession>A0AAE4C754</accession>
<dbReference type="SUPFAM" id="SSF51905">
    <property type="entry name" value="FAD/NAD(P)-binding domain"/>
    <property type="match status" value="1"/>
</dbReference>
<organism evidence="7 8">
    <name type="scientific">Catenuloplanes atrovinosus</name>
    <dbReference type="NCBI Taxonomy" id="137266"/>
    <lineage>
        <taxon>Bacteria</taxon>
        <taxon>Bacillati</taxon>
        <taxon>Actinomycetota</taxon>
        <taxon>Actinomycetes</taxon>
        <taxon>Micromonosporales</taxon>
        <taxon>Micromonosporaceae</taxon>
        <taxon>Catenuloplanes</taxon>
    </lineage>
</organism>
<dbReference type="NCBIfam" id="NF008726">
    <property type="entry name" value="PRK11728.1"/>
    <property type="match status" value="1"/>
</dbReference>
<dbReference type="GO" id="GO:0047545">
    <property type="term" value="F:(S)-2-hydroxyglutarate dehydrogenase activity"/>
    <property type="evidence" value="ECO:0007669"/>
    <property type="project" value="TreeGrafter"/>
</dbReference>
<evidence type="ECO:0000313" key="7">
    <source>
        <dbReference type="EMBL" id="MDR7273478.1"/>
    </source>
</evidence>
<protein>
    <submittedName>
        <fullName evidence="7">L-2-hydroxyglutarate oxidase</fullName>
        <ecNumber evidence="7">1.1.3.-</ecNumber>
    </submittedName>
</protein>
<evidence type="ECO:0000256" key="1">
    <source>
        <dbReference type="ARBA" id="ARBA00001974"/>
    </source>
</evidence>
<keyword evidence="8" id="KW-1185">Reference proteome</keyword>
<proteinExistence type="inferred from homology"/>
<dbReference type="RefSeq" id="WP_310361901.1">
    <property type="nucleotide sequence ID" value="NZ_JAVDYB010000001.1"/>
</dbReference>
<dbReference type="Gene3D" id="3.50.50.60">
    <property type="entry name" value="FAD/NAD(P)-binding domain"/>
    <property type="match status" value="1"/>
</dbReference>
<feature type="domain" description="FAD dependent oxidoreductase" evidence="6">
    <location>
        <begin position="4"/>
        <end position="386"/>
    </location>
</feature>
<comment type="caution">
    <text evidence="7">The sequence shown here is derived from an EMBL/GenBank/DDBJ whole genome shotgun (WGS) entry which is preliminary data.</text>
</comment>
<dbReference type="Gene3D" id="3.30.9.10">
    <property type="entry name" value="D-Amino Acid Oxidase, subunit A, domain 2"/>
    <property type="match status" value="1"/>
</dbReference>
<evidence type="ECO:0000256" key="4">
    <source>
        <dbReference type="ARBA" id="ARBA00023002"/>
    </source>
</evidence>
<dbReference type="EMBL" id="JAVDYB010000001">
    <property type="protein sequence ID" value="MDR7273478.1"/>
    <property type="molecule type" value="Genomic_DNA"/>
</dbReference>
<dbReference type="Pfam" id="PF01266">
    <property type="entry name" value="DAO"/>
    <property type="match status" value="1"/>
</dbReference>
<dbReference type="Proteomes" id="UP001183643">
    <property type="component" value="Unassembled WGS sequence"/>
</dbReference>
<sequence length="394" mass="41684">MARYVVIGAGIVGLATAHRLTLDHPDATVTVIDKEPRVAAHQTGHNSGVIHAGVYYKPGSLKATLCRAGSASMVAFAEQHGIPVETCGKLIVATSADELPRLDALFARATANGLPVRMLSGAAAREHEPHVAAVAAMHVASTGIVDYRAVCEVLASLIAAGGGRIMLGTAVTGFRDGVVETGAGDVPADFVINCAGLQSDRIARLAGIRTAARIVPFRGEYYELREDRRHLVKGLIYPVPDPRFPFLGVHLTRMIDGSVHAGPNAVLATAREGYSWGRFSARDLAEVAAFPGMWRLARRHLGYGLAEVRRSLSRPLFARGLARLVPEITEADLVPAEAGVRAQAILPSGELVDDFLIESRDGQVHVLNAPSPAATSSLEIAKHIVARLAAVSPN</sequence>
<dbReference type="GO" id="GO:0005737">
    <property type="term" value="C:cytoplasm"/>
    <property type="evidence" value="ECO:0007669"/>
    <property type="project" value="TreeGrafter"/>
</dbReference>
<gene>
    <name evidence="7" type="ORF">J2S41_000256</name>
</gene>
<evidence type="ECO:0000313" key="8">
    <source>
        <dbReference type="Proteomes" id="UP001183643"/>
    </source>
</evidence>
<keyword evidence="4 7" id="KW-0560">Oxidoreductase</keyword>
<dbReference type="PANTHER" id="PTHR43104">
    <property type="entry name" value="L-2-HYDROXYGLUTARATE DEHYDROGENASE, MITOCHONDRIAL"/>
    <property type="match status" value="1"/>
</dbReference>
<dbReference type="InterPro" id="IPR036188">
    <property type="entry name" value="FAD/NAD-bd_sf"/>
</dbReference>
<reference evidence="7" key="1">
    <citation type="submission" date="2023-07" db="EMBL/GenBank/DDBJ databases">
        <title>Sequencing the genomes of 1000 actinobacteria strains.</title>
        <authorList>
            <person name="Klenk H.-P."/>
        </authorList>
    </citation>
    <scope>NUCLEOTIDE SEQUENCE</scope>
    <source>
        <strain evidence="7">DSM 44707</strain>
    </source>
</reference>
<evidence type="ECO:0000256" key="2">
    <source>
        <dbReference type="ARBA" id="ARBA00022630"/>
    </source>
</evidence>